<evidence type="ECO:0000256" key="2">
    <source>
        <dbReference type="ARBA" id="ARBA00022679"/>
    </source>
</evidence>
<evidence type="ECO:0000256" key="3">
    <source>
        <dbReference type="ARBA" id="ARBA00022741"/>
    </source>
</evidence>
<keyword evidence="3" id="KW-0547">Nucleotide-binding</keyword>
<keyword evidence="2" id="KW-0808">Transferase</keyword>
<dbReference type="PANTHER" id="PTHR43085">
    <property type="entry name" value="HEXOKINASE FAMILY MEMBER"/>
    <property type="match status" value="1"/>
</dbReference>
<dbReference type="InterPro" id="IPR011611">
    <property type="entry name" value="PfkB_dom"/>
</dbReference>
<evidence type="ECO:0000256" key="1">
    <source>
        <dbReference type="ARBA" id="ARBA00010688"/>
    </source>
</evidence>
<keyword evidence="5" id="KW-0067">ATP-binding</keyword>
<dbReference type="PROSITE" id="PS00584">
    <property type="entry name" value="PFKB_KINASES_2"/>
    <property type="match status" value="1"/>
</dbReference>
<dbReference type="GO" id="GO:0016301">
    <property type="term" value="F:kinase activity"/>
    <property type="evidence" value="ECO:0007669"/>
    <property type="project" value="UniProtKB-KW"/>
</dbReference>
<dbReference type="RefSeq" id="WP_098454956.1">
    <property type="nucleotide sequence ID" value="NZ_PDJG01000001.1"/>
</dbReference>
<reference evidence="7 8" key="1">
    <citation type="submission" date="2017-10" db="EMBL/GenBank/DDBJ databases">
        <title>Sequencing the genomes of 1000 actinobacteria strains.</title>
        <authorList>
            <person name="Klenk H.-P."/>
        </authorList>
    </citation>
    <scope>NUCLEOTIDE SEQUENCE [LARGE SCALE GENOMIC DNA]</scope>
    <source>
        <strain evidence="7 8">DSM 18966</strain>
    </source>
</reference>
<protein>
    <submittedName>
        <fullName evidence="7">Fructokinase</fullName>
    </submittedName>
</protein>
<organism evidence="7 8">
    <name type="scientific">Sanguibacter antarcticus</name>
    <dbReference type="NCBI Taxonomy" id="372484"/>
    <lineage>
        <taxon>Bacteria</taxon>
        <taxon>Bacillati</taxon>
        <taxon>Actinomycetota</taxon>
        <taxon>Actinomycetes</taxon>
        <taxon>Micrococcales</taxon>
        <taxon>Sanguibacteraceae</taxon>
        <taxon>Sanguibacter</taxon>
    </lineage>
</organism>
<keyword evidence="4 7" id="KW-0418">Kinase</keyword>
<dbReference type="InterPro" id="IPR029056">
    <property type="entry name" value="Ribokinase-like"/>
</dbReference>
<dbReference type="Gene3D" id="3.40.1190.20">
    <property type="match status" value="1"/>
</dbReference>
<dbReference type="InterPro" id="IPR002173">
    <property type="entry name" value="Carboh/pur_kinase_PfkB_CS"/>
</dbReference>
<dbReference type="GO" id="GO:0005524">
    <property type="term" value="F:ATP binding"/>
    <property type="evidence" value="ECO:0007669"/>
    <property type="project" value="UniProtKB-KW"/>
</dbReference>
<dbReference type="InterPro" id="IPR050306">
    <property type="entry name" value="PfkB_Carbo_kinase"/>
</dbReference>
<dbReference type="Pfam" id="PF00294">
    <property type="entry name" value="PfkB"/>
    <property type="match status" value="1"/>
</dbReference>
<dbReference type="CDD" id="cd01167">
    <property type="entry name" value="bac_FRK"/>
    <property type="match status" value="1"/>
</dbReference>
<proteinExistence type="inferred from homology"/>
<dbReference type="OrthoDB" id="9795789at2"/>
<comment type="similarity">
    <text evidence="1">Belongs to the carbohydrate kinase PfkB family.</text>
</comment>
<dbReference type="SUPFAM" id="SSF53613">
    <property type="entry name" value="Ribokinase-like"/>
    <property type="match status" value="1"/>
</dbReference>
<evidence type="ECO:0000259" key="6">
    <source>
        <dbReference type="Pfam" id="PF00294"/>
    </source>
</evidence>
<evidence type="ECO:0000256" key="5">
    <source>
        <dbReference type="ARBA" id="ARBA00022840"/>
    </source>
</evidence>
<evidence type="ECO:0000313" key="8">
    <source>
        <dbReference type="Proteomes" id="UP000225548"/>
    </source>
</evidence>
<feature type="domain" description="Carbohydrate kinase PfkB" evidence="6">
    <location>
        <begin position="14"/>
        <end position="307"/>
    </location>
</feature>
<sequence length="314" mass="32408">MPKSRPLPTAPDLALVIGEALIDVVHRTDGSTSEHPGGSPANVALTLGRLERPVELLTWIGNDVYGDVVRKWLAGSSVSIAPGSDGASSTSLAVARLGADGGATYEFDLDWNLCRTAEVPEGTIVAHTGSIAAVLEPGATAVRRVLGSARSRATITYDPNIRPSLMGTATAVRPRVEELVGLSDVVKVSDEDLRWLYPAADLGSIATRWQKSGPALVVVTYGGEGAHAYTAGGRVDVAAPAVTVADTVGAGDSFMGALIDGLWSAGLLGASQRGALATISTETLTTVLEQCVQVAAITVSRPGANPPRRRELAL</sequence>
<name>A0A2A9E4M5_9MICO</name>
<dbReference type="EMBL" id="PDJG01000001">
    <property type="protein sequence ID" value="PFG33804.1"/>
    <property type="molecule type" value="Genomic_DNA"/>
</dbReference>
<evidence type="ECO:0000313" key="7">
    <source>
        <dbReference type="EMBL" id="PFG33804.1"/>
    </source>
</evidence>
<comment type="caution">
    <text evidence="7">The sequence shown here is derived from an EMBL/GenBank/DDBJ whole genome shotgun (WGS) entry which is preliminary data.</text>
</comment>
<accession>A0A2A9E4M5</accession>
<dbReference type="PANTHER" id="PTHR43085:SF1">
    <property type="entry name" value="PSEUDOURIDINE KINASE-RELATED"/>
    <property type="match status" value="1"/>
</dbReference>
<dbReference type="Proteomes" id="UP000225548">
    <property type="component" value="Unassembled WGS sequence"/>
</dbReference>
<evidence type="ECO:0000256" key="4">
    <source>
        <dbReference type="ARBA" id="ARBA00022777"/>
    </source>
</evidence>
<dbReference type="AlphaFoldDB" id="A0A2A9E4M5"/>
<gene>
    <name evidence="7" type="ORF">ATL42_1696</name>
</gene>
<keyword evidence="8" id="KW-1185">Reference proteome</keyword>